<evidence type="ECO:0000256" key="2">
    <source>
        <dbReference type="ARBA" id="ARBA00022729"/>
    </source>
</evidence>
<proteinExistence type="inferred from homology"/>
<evidence type="ECO:0000259" key="5">
    <source>
        <dbReference type="Pfam" id="PF08386"/>
    </source>
</evidence>
<organism evidence="6 7">
    <name type="scientific">Micromonospora parathelypteridis</name>
    <dbReference type="NCBI Taxonomy" id="1839617"/>
    <lineage>
        <taxon>Bacteria</taxon>
        <taxon>Bacillati</taxon>
        <taxon>Actinomycetota</taxon>
        <taxon>Actinomycetes</taxon>
        <taxon>Micromonosporales</taxon>
        <taxon>Micromonosporaceae</taxon>
        <taxon>Micromonospora</taxon>
    </lineage>
</organism>
<dbReference type="InterPro" id="IPR051601">
    <property type="entry name" value="Serine_prot/Carboxylest_S33"/>
</dbReference>
<dbReference type="PANTHER" id="PTHR43248">
    <property type="entry name" value="2-SUCCINYL-6-HYDROXY-2,4-CYCLOHEXADIENE-1-CARBOXYLATE SYNTHASE"/>
    <property type="match status" value="1"/>
</dbReference>
<name>A0A840W1B6_9ACTN</name>
<evidence type="ECO:0000256" key="1">
    <source>
        <dbReference type="ARBA" id="ARBA00010088"/>
    </source>
</evidence>
<accession>A0A840W1B6</accession>
<reference evidence="6 7" key="1">
    <citation type="submission" date="2020-08" db="EMBL/GenBank/DDBJ databases">
        <title>Sequencing the genomes of 1000 actinobacteria strains.</title>
        <authorList>
            <person name="Klenk H.-P."/>
        </authorList>
    </citation>
    <scope>NUCLEOTIDE SEQUENCE [LARGE SCALE GENOMIC DNA]</scope>
    <source>
        <strain evidence="6 7">DSM 103125</strain>
    </source>
</reference>
<keyword evidence="7" id="KW-1185">Reference proteome</keyword>
<dbReference type="EMBL" id="JACHDP010000001">
    <property type="protein sequence ID" value="MBB5478089.1"/>
    <property type="molecule type" value="Genomic_DNA"/>
</dbReference>
<dbReference type="PANTHER" id="PTHR43248:SF29">
    <property type="entry name" value="TRIPEPTIDYL AMINOPEPTIDASE"/>
    <property type="match status" value="1"/>
</dbReference>
<evidence type="ECO:0000256" key="3">
    <source>
        <dbReference type="ARBA" id="ARBA00022801"/>
    </source>
</evidence>
<evidence type="ECO:0000259" key="4">
    <source>
        <dbReference type="Pfam" id="PF00561"/>
    </source>
</evidence>
<keyword evidence="3" id="KW-0378">Hydrolase</keyword>
<evidence type="ECO:0000313" key="7">
    <source>
        <dbReference type="Proteomes" id="UP000586947"/>
    </source>
</evidence>
<dbReference type="Pfam" id="PF08386">
    <property type="entry name" value="Abhydrolase_4"/>
    <property type="match status" value="1"/>
</dbReference>
<feature type="domain" description="AB hydrolase-1" evidence="4">
    <location>
        <begin position="109"/>
        <end position="256"/>
    </location>
</feature>
<gene>
    <name evidence="6" type="ORF">HNR20_002594</name>
</gene>
<comment type="similarity">
    <text evidence="1">Belongs to the peptidase S33 family.</text>
</comment>
<dbReference type="GO" id="GO:0016787">
    <property type="term" value="F:hydrolase activity"/>
    <property type="evidence" value="ECO:0007669"/>
    <property type="project" value="UniProtKB-KW"/>
</dbReference>
<dbReference type="InterPro" id="IPR029058">
    <property type="entry name" value="AB_hydrolase_fold"/>
</dbReference>
<protein>
    <submittedName>
        <fullName evidence="6">Pimeloyl-ACP methyl ester carboxylesterase</fullName>
    </submittedName>
</protein>
<sequence length="520" mass="55895">MIWNGGITGATRAMAVLTAVTVTVTVTVTAAAGPVRADAGDLSGYERQRLSWHSCQQGSADQTGAELDQAGATCTELTVPLDYARPGGPTITLALSRLAATDTERRVGILLLNTGGPGAPGMWDVLPIRQWMGDVGATFDLIGLDPRFVGRSTPLDCGWPAGTWTRSAGPDRATFDRLTVFERDLAARCTRRNADLLPHVTTRNTARDMDLLRAVLGETKLSYLGYSYGTYLGAVYTQMFPERADRVVLDSAVDPAGYGARVLREAGPANEVALRDWADWVARHHDRYGLGSTGQQVLAVVDGIHAAAARRPLRVGHHRVDRQSLPYLLLNRLGDDRDETHADLAETVRVLRRAATSGSATPTASLADTLSFLLTGAESATGSVQAAILCGDVPVSRDPADYWRDIRQHRASEPRFGEVTRAISPCAFWPQQPRERPTVVRNAVPALIVQSTGDTRTIYRHGQAMHRALTGSRLLTLRDARIHGVFGNYGNACVDGVVIAYLAGGKLPADDLDCVGTASP</sequence>
<dbReference type="AlphaFoldDB" id="A0A840W1B6"/>
<dbReference type="SUPFAM" id="SSF53474">
    <property type="entry name" value="alpha/beta-Hydrolases"/>
    <property type="match status" value="1"/>
</dbReference>
<evidence type="ECO:0000313" key="6">
    <source>
        <dbReference type="EMBL" id="MBB5478089.1"/>
    </source>
</evidence>
<dbReference type="Gene3D" id="3.40.50.1820">
    <property type="entry name" value="alpha/beta hydrolase"/>
    <property type="match status" value="1"/>
</dbReference>
<keyword evidence="2" id="KW-0732">Signal</keyword>
<dbReference type="InterPro" id="IPR000073">
    <property type="entry name" value="AB_hydrolase_1"/>
</dbReference>
<dbReference type="InterPro" id="IPR013595">
    <property type="entry name" value="Pept_S33_TAP-like_C"/>
</dbReference>
<dbReference type="Pfam" id="PF00561">
    <property type="entry name" value="Abhydrolase_1"/>
    <property type="match status" value="1"/>
</dbReference>
<dbReference type="Proteomes" id="UP000586947">
    <property type="component" value="Unassembled WGS sequence"/>
</dbReference>
<dbReference type="RefSeq" id="WP_221309792.1">
    <property type="nucleotide sequence ID" value="NZ_BMNF01000002.1"/>
</dbReference>
<feature type="domain" description="Peptidase S33 tripeptidyl aminopeptidase-like C-terminal" evidence="5">
    <location>
        <begin position="422"/>
        <end position="514"/>
    </location>
</feature>
<comment type="caution">
    <text evidence="6">The sequence shown here is derived from an EMBL/GenBank/DDBJ whole genome shotgun (WGS) entry which is preliminary data.</text>
</comment>